<sequence>MHLAFNKGTYGIICAYLSHTGIGDETDLPELRQVTPIEK</sequence>
<evidence type="ECO:0000313" key="1">
    <source>
        <dbReference type="EMBL" id="AFP85088.1"/>
    </source>
</evidence>
<name>J3YSA3_9ENTR</name>
<dbReference type="AlphaFoldDB" id="J3YSA3"/>
<evidence type="ECO:0000313" key="2">
    <source>
        <dbReference type="Proteomes" id="UP000003936"/>
    </source>
</evidence>
<keyword evidence="2" id="KW-1185">Reference proteome</keyword>
<accession>J3YSA3</accession>
<proteinExistence type="predicted"/>
<dbReference type="HOGENOM" id="CLU_3316783_0_0_6"/>
<gene>
    <name evidence="1" type="ORF">A359_07140</name>
</gene>
<reference evidence="1 2" key="1">
    <citation type="journal article" date="2012" name="Mol. Biol. Evol.">
        <title>Genome reduction and co-evolution between the primary and secondary bacterial symbionts of psyllids.</title>
        <authorList>
            <person name="Sloan D.B."/>
            <person name="Moran N.A."/>
        </authorList>
    </citation>
    <scope>NUCLEOTIDE SEQUENCE [LARGE SCALE GENOMIC DNA]</scope>
    <source>
        <strain evidence="1">Ceuc_S</strain>
    </source>
</reference>
<dbReference type="Proteomes" id="UP000003936">
    <property type="component" value="Chromosome"/>
</dbReference>
<protein>
    <submittedName>
        <fullName evidence="1">Uncharacterized protein</fullName>
    </submittedName>
</protein>
<dbReference type="KEGG" id="sect:A359_07140"/>
<organism evidence="1 2">
    <name type="scientific">secondary endosymbiont of Ctenarytaina eucalypti</name>
    <dbReference type="NCBI Taxonomy" id="1199245"/>
    <lineage>
        <taxon>Bacteria</taxon>
        <taxon>Pseudomonadati</taxon>
        <taxon>Pseudomonadota</taxon>
        <taxon>Gammaproteobacteria</taxon>
        <taxon>Enterobacterales</taxon>
        <taxon>Enterobacteriaceae</taxon>
        <taxon>aphid secondary symbionts</taxon>
    </lineage>
</organism>
<dbReference type="EMBL" id="CP003546">
    <property type="protein sequence ID" value="AFP85088.1"/>
    <property type="molecule type" value="Genomic_DNA"/>
</dbReference>